<evidence type="ECO:0000256" key="1">
    <source>
        <dbReference type="SAM" id="MobiDB-lite"/>
    </source>
</evidence>
<organism evidence="2 3">
    <name type="scientific">Phakopsora pachyrhizi</name>
    <name type="common">Asian soybean rust disease fungus</name>
    <dbReference type="NCBI Taxonomy" id="170000"/>
    <lineage>
        <taxon>Eukaryota</taxon>
        <taxon>Fungi</taxon>
        <taxon>Dikarya</taxon>
        <taxon>Basidiomycota</taxon>
        <taxon>Pucciniomycotina</taxon>
        <taxon>Pucciniomycetes</taxon>
        <taxon>Pucciniales</taxon>
        <taxon>Phakopsoraceae</taxon>
        <taxon>Phakopsora</taxon>
    </lineage>
</organism>
<sequence>MNRGIALDFGHWFVGIGTIAGEGAGTISERRQPIVEKTFGNKGVDSEEQPGGDTALERGDEPGSIEKTKKEEGEMKKMKKRENKRKQEIAFSPGGNQLRPGDDLLNNGHVCADAKYNFANFALFRKPSR</sequence>
<keyword evidence="3" id="KW-1185">Reference proteome</keyword>
<name>A0AAV0B6B2_PHAPC</name>
<reference evidence="2" key="1">
    <citation type="submission" date="2022-06" db="EMBL/GenBank/DDBJ databases">
        <authorList>
            <consortium name="SYNGENTA / RWTH Aachen University"/>
        </authorList>
    </citation>
    <scope>NUCLEOTIDE SEQUENCE</scope>
</reference>
<feature type="compositionally biased region" description="Basic and acidic residues" evidence="1">
    <location>
        <begin position="55"/>
        <end position="76"/>
    </location>
</feature>
<evidence type="ECO:0000313" key="3">
    <source>
        <dbReference type="Proteomes" id="UP001153365"/>
    </source>
</evidence>
<dbReference type="EMBL" id="CALTRL010004136">
    <property type="protein sequence ID" value="CAH7682542.1"/>
    <property type="molecule type" value="Genomic_DNA"/>
</dbReference>
<dbReference type="Proteomes" id="UP001153365">
    <property type="component" value="Unassembled WGS sequence"/>
</dbReference>
<gene>
    <name evidence="2" type="ORF">PPACK8108_LOCUS15494</name>
</gene>
<proteinExistence type="predicted"/>
<feature type="region of interest" description="Disordered" evidence="1">
    <location>
        <begin position="38"/>
        <end position="101"/>
    </location>
</feature>
<dbReference type="AlphaFoldDB" id="A0AAV0B6B2"/>
<accession>A0AAV0B6B2</accession>
<evidence type="ECO:0000313" key="2">
    <source>
        <dbReference type="EMBL" id="CAH7682542.1"/>
    </source>
</evidence>
<protein>
    <submittedName>
        <fullName evidence="2">Uncharacterized protein</fullName>
    </submittedName>
</protein>
<comment type="caution">
    <text evidence="2">The sequence shown here is derived from an EMBL/GenBank/DDBJ whole genome shotgun (WGS) entry which is preliminary data.</text>
</comment>